<protein>
    <recommendedName>
        <fullName evidence="1">DUF659 domain-containing protein</fullName>
    </recommendedName>
</protein>
<evidence type="ECO:0000313" key="3">
    <source>
        <dbReference type="Proteomes" id="UP001459277"/>
    </source>
</evidence>
<keyword evidence="3" id="KW-1185">Reference proteome</keyword>
<comment type="caution">
    <text evidence="2">The sequence shown here is derived from an EMBL/GenBank/DDBJ whole genome shotgun (WGS) entry which is preliminary data.</text>
</comment>
<sequence length="316" mass="36217">MNTESEKSTDSAAALLWKYVTKLEKAAVGEKKRVGNSPLEKAFNNQCQEQLDSLIARTFYSAGLPFHFAKNPYWIEMIKFAANNNLVGYVPPGYNKLRTTLLHKERVHIEKLLKSIKDTWKERGLSIVNDGWTDAQKRLLINFMATSEKGPLFIKSIDGTKEYKDKHFISDLFLKVIGEVGHTHVVQIIINNASVMKAAGFIVEVEYPHIFWTPCVVHTFNLALRNICAPKNSLQNEVPYNECNWIAQVSDEATLIHIFITNHSMRLAIFNSFSPLKLLAVAETRFASIIIMLKRLFQVKQHLQNMVISEEWMSYR</sequence>
<dbReference type="InterPro" id="IPR007021">
    <property type="entry name" value="DUF659"/>
</dbReference>
<dbReference type="Proteomes" id="UP001459277">
    <property type="component" value="Unassembled WGS sequence"/>
</dbReference>
<evidence type="ECO:0000313" key="2">
    <source>
        <dbReference type="EMBL" id="KAL0010020.1"/>
    </source>
</evidence>
<proteinExistence type="predicted"/>
<name>A0AAW2DHC0_9ROSI</name>
<dbReference type="Pfam" id="PF04937">
    <property type="entry name" value="DUF659"/>
    <property type="match status" value="1"/>
</dbReference>
<organism evidence="2 3">
    <name type="scientific">Lithocarpus litseifolius</name>
    <dbReference type="NCBI Taxonomy" id="425828"/>
    <lineage>
        <taxon>Eukaryota</taxon>
        <taxon>Viridiplantae</taxon>
        <taxon>Streptophyta</taxon>
        <taxon>Embryophyta</taxon>
        <taxon>Tracheophyta</taxon>
        <taxon>Spermatophyta</taxon>
        <taxon>Magnoliopsida</taxon>
        <taxon>eudicotyledons</taxon>
        <taxon>Gunneridae</taxon>
        <taxon>Pentapetalae</taxon>
        <taxon>rosids</taxon>
        <taxon>fabids</taxon>
        <taxon>Fagales</taxon>
        <taxon>Fagaceae</taxon>
        <taxon>Lithocarpus</taxon>
    </lineage>
</organism>
<dbReference type="InterPro" id="IPR012337">
    <property type="entry name" value="RNaseH-like_sf"/>
</dbReference>
<evidence type="ECO:0000259" key="1">
    <source>
        <dbReference type="Pfam" id="PF04937"/>
    </source>
</evidence>
<accession>A0AAW2DHC0</accession>
<feature type="domain" description="DUF659" evidence="1">
    <location>
        <begin position="92"/>
        <end position="255"/>
    </location>
</feature>
<dbReference type="EMBL" id="JAZDWU010000002">
    <property type="protein sequence ID" value="KAL0010020.1"/>
    <property type="molecule type" value="Genomic_DNA"/>
</dbReference>
<dbReference type="PANTHER" id="PTHR32166">
    <property type="entry name" value="OSJNBA0013A04.12 PROTEIN"/>
    <property type="match status" value="1"/>
</dbReference>
<dbReference type="PANTHER" id="PTHR32166:SF81">
    <property type="entry name" value="OS06G0658400 PROTEIN"/>
    <property type="match status" value="1"/>
</dbReference>
<gene>
    <name evidence="2" type="ORF">SO802_005128</name>
</gene>
<reference evidence="2 3" key="1">
    <citation type="submission" date="2024-01" db="EMBL/GenBank/DDBJ databases">
        <title>A telomere-to-telomere, gap-free genome of sweet tea (Lithocarpus litseifolius).</title>
        <authorList>
            <person name="Zhou J."/>
        </authorList>
    </citation>
    <scope>NUCLEOTIDE SEQUENCE [LARGE SCALE GENOMIC DNA]</scope>
    <source>
        <strain evidence="2">Zhou-2022a</strain>
        <tissue evidence="2">Leaf</tissue>
    </source>
</reference>
<dbReference type="SUPFAM" id="SSF53098">
    <property type="entry name" value="Ribonuclease H-like"/>
    <property type="match status" value="1"/>
</dbReference>
<dbReference type="AlphaFoldDB" id="A0AAW2DHC0"/>